<protein>
    <submittedName>
        <fullName evidence="1">Uncharacterized protein</fullName>
    </submittedName>
</protein>
<dbReference type="EMBL" id="MVHJ01000033">
    <property type="protein sequence ID" value="ORA02151.1"/>
    <property type="molecule type" value="Genomic_DNA"/>
</dbReference>
<gene>
    <name evidence="1" type="ORF">BST17_24895</name>
</gene>
<comment type="caution">
    <text evidence="1">The sequence shown here is derived from an EMBL/GenBank/DDBJ whole genome shotgun (WGS) entry which is preliminary data.</text>
</comment>
<dbReference type="Proteomes" id="UP000192366">
    <property type="component" value="Unassembled WGS sequence"/>
</dbReference>
<dbReference type="RefSeq" id="WP_083061577.1">
    <property type="nucleotide sequence ID" value="NZ_JACKVM010000014.1"/>
</dbReference>
<proteinExistence type="predicted"/>
<sequence length="205" mass="22342">MSARQVARDLRYVAADLCWAVVKVSVDGLASGVSWWMARRQPAPLPSGAEALTKAEALDEVWEPGCARLLRNPETLQRLLQADETQAVELDLTPEQRDAAAECGVDICCEHWTAFKAGEKCWECEPGPGVVTTPTPGQPTFADHVKALLEEHIVVNEMFGIGVLCTGCDWRGVHSDRNTHLSELIGELVAAETRIAQKLRAAGDK</sequence>
<evidence type="ECO:0000313" key="2">
    <source>
        <dbReference type="Proteomes" id="UP000192366"/>
    </source>
</evidence>
<evidence type="ECO:0000313" key="1">
    <source>
        <dbReference type="EMBL" id="ORA02151.1"/>
    </source>
</evidence>
<dbReference type="AlphaFoldDB" id="A0A1W9YQ04"/>
<keyword evidence="2" id="KW-1185">Reference proteome</keyword>
<name>A0A1W9YQ04_MYCBA</name>
<dbReference type="STRING" id="564198.BST17_24895"/>
<reference evidence="1 2" key="1">
    <citation type="submission" date="2017-02" db="EMBL/GenBank/DDBJ databases">
        <title>The new phylogeny of genus Mycobacterium.</title>
        <authorList>
            <person name="Tortoli E."/>
            <person name="Trovato A."/>
            <person name="Cirillo D.M."/>
        </authorList>
    </citation>
    <scope>NUCLEOTIDE SEQUENCE [LARGE SCALE GENOMIC DNA]</scope>
    <source>
        <strain evidence="1 2">DSM 45578</strain>
    </source>
</reference>
<organism evidence="1 2">
    <name type="scientific">Mycolicibacterium bacteremicum</name>
    <name type="common">Mycobacterium bacteremicum</name>
    <dbReference type="NCBI Taxonomy" id="564198"/>
    <lineage>
        <taxon>Bacteria</taxon>
        <taxon>Bacillati</taxon>
        <taxon>Actinomycetota</taxon>
        <taxon>Actinomycetes</taxon>
        <taxon>Mycobacteriales</taxon>
        <taxon>Mycobacteriaceae</taxon>
        <taxon>Mycolicibacterium</taxon>
    </lineage>
</organism>
<accession>A0A1W9YQ04</accession>